<dbReference type="GO" id="GO:0016020">
    <property type="term" value="C:membrane"/>
    <property type="evidence" value="ECO:0007669"/>
    <property type="project" value="InterPro"/>
</dbReference>
<dbReference type="PROSITE" id="PS50026">
    <property type="entry name" value="EGF_3"/>
    <property type="match status" value="1"/>
</dbReference>
<dbReference type="Pfam" id="PF00008">
    <property type="entry name" value="EGF"/>
    <property type="match status" value="1"/>
</dbReference>
<feature type="region of interest" description="Disordered" evidence="8">
    <location>
        <begin position="204"/>
        <end position="296"/>
    </location>
</feature>
<dbReference type="Gene3D" id="2.10.25.10">
    <property type="entry name" value="Laminin"/>
    <property type="match status" value="1"/>
</dbReference>
<dbReference type="PANTHER" id="PTHR48071:SF18">
    <property type="entry name" value="DELETED IN MALIGNANT BRAIN TUMORS 1 PROTEIN-RELATED"/>
    <property type="match status" value="1"/>
</dbReference>
<dbReference type="PROSITE" id="PS01186">
    <property type="entry name" value="EGF_2"/>
    <property type="match status" value="1"/>
</dbReference>
<feature type="compositionally biased region" description="Basic and acidic residues" evidence="8">
    <location>
        <begin position="234"/>
        <end position="245"/>
    </location>
</feature>
<keyword evidence="9" id="KW-0472">Membrane</keyword>
<organism evidence="13 14">
    <name type="scientific">Branchiostoma lanceolatum</name>
    <name type="common">Common lancelet</name>
    <name type="synonym">Amphioxus lanceolatum</name>
    <dbReference type="NCBI Taxonomy" id="7740"/>
    <lineage>
        <taxon>Eukaryota</taxon>
        <taxon>Metazoa</taxon>
        <taxon>Chordata</taxon>
        <taxon>Cephalochordata</taxon>
        <taxon>Leptocardii</taxon>
        <taxon>Amphioxiformes</taxon>
        <taxon>Branchiostomatidae</taxon>
        <taxon>Branchiostoma</taxon>
    </lineage>
</organism>
<feature type="compositionally biased region" description="Basic and acidic residues" evidence="8">
    <location>
        <begin position="208"/>
        <end position="220"/>
    </location>
</feature>
<feature type="disulfide bond" evidence="6">
    <location>
        <begin position="53"/>
        <end position="62"/>
    </location>
</feature>
<feature type="signal peptide" evidence="10">
    <location>
        <begin position="1"/>
        <end position="24"/>
    </location>
</feature>
<dbReference type="FunFam" id="2.10.25.10:FF:000255">
    <property type="entry name" value="Sushi, nidogen and EGF-like domains 1"/>
    <property type="match status" value="1"/>
</dbReference>
<dbReference type="Pfam" id="PF00530">
    <property type="entry name" value="SRCR"/>
    <property type="match status" value="1"/>
</dbReference>
<evidence type="ECO:0000313" key="13">
    <source>
        <dbReference type="EMBL" id="CAH1264567.1"/>
    </source>
</evidence>
<evidence type="ECO:0000256" key="10">
    <source>
        <dbReference type="SAM" id="SignalP"/>
    </source>
</evidence>
<dbReference type="Gene3D" id="3.10.250.10">
    <property type="entry name" value="SRCR-like domain"/>
    <property type="match status" value="1"/>
</dbReference>
<gene>
    <name evidence="13" type="primary">CD163</name>
    <name evidence="13" type="ORF">BLAG_LOCUS18895</name>
</gene>
<feature type="transmembrane region" description="Helical" evidence="9">
    <location>
        <begin position="177"/>
        <end position="199"/>
    </location>
</feature>
<feature type="disulfide bond" evidence="7">
    <location>
        <begin position="91"/>
        <end position="155"/>
    </location>
</feature>
<feature type="disulfide bond" evidence="7">
    <location>
        <begin position="104"/>
        <end position="165"/>
    </location>
</feature>
<accession>A0A8K0ESD3</accession>
<dbReference type="OrthoDB" id="422749at2759"/>
<feature type="domain" description="EGF-like" evidence="11">
    <location>
        <begin position="27"/>
        <end position="63"/>
    </location>
</feature>
<keyword evidence="5" id="KW-0325">Glycoprotein</keyword>
<reference evidence="13" key="1">
    <citation type="submission" date="2022-01" db="EMBL/GenBank/DDBJ databases">
        <authorList>
            <person name="Braso-Vives M."/>
        </authorList>
    </citation>
    <scope>NUCLEOTIDE SEQUENCE</scope>
</reference>
<dbReference type="InterPro" id="IPR000742">
    <property type="entry name" value="EGF"/>
</dbReference>
<dbReference type="PANTHER" id="PTHR48071">
    <property type="entry name" value="SRCR DOMAIN-CONTAINING PROTEIN"/>
    <property type="match status" value="1"/>
</dbReference>
<dbReference type="FunFam" id="3.10.250.10:FF:000001">
    <property type="entry name" value="Lysyl oxidase 4 isoform X1"/>
    <property type="match status" value="1"/>
</dbReference>
<name>A0A8K0ESD3_BRALA</name>
<feature type="region of interest" description="Disordered" evidence="8">
    <location>
        <begin position="302"/>
        <end position="321"/>
    </location>
</feature>
<dbReference type="InterPro" id="IPR036772">
    <property type="entry name" value="SRCR-like_dom_sf"/>
</dbReference>
<evidence type="ECO:0000256" key="5">
    <source>
        <dbReference type="ARBA" id="ARBA00023180"/>
    </source>
</evidence>
<evidence type="ECO:0000256" key="4">
    <source>
        <dbReference type="ARBA" id="ARBA00023157"/>
    </source>
</evidence>
<proteinExistence type="predicted"/>
<evidence type="ECO:0000259" key="12">
    <source>
        <dbReference type="PROSITE" id="PS50287"/>
    </source>
</evidence>
<evidence type="ECO:0000259" key="11">
    <source>
        <dbReference type="PROSITE" id="PS50026"/>
    </source>
</evidence>
<feature type="disulfide bond" evidence="7">
    <location>
        <begin position="135"/>
        <end position="145"/>
    </location>
</feature>
<dbReference type="PROSITE" id="PS50287">
    <property type="entry name" value="SRCR_2"/>
    <property type="match status" value="1"/>
</dbReference>
<dbReference type="EMBL" id="OV696690">
    <property type="protein sequence ID" value="CAH1264567.1"/>
    <property type="molecule type" value="Genomic_DNA"/>
</dbReference>
<keyword evidence="14" id="KW-1185">Reference proteome</keyword>
<dbReference type="Proteomes" id="UP000838412">
    <property type="component" value="Chromosome 5"/>
</dbReference>
<dbReference type="SUPFAM" id="SSF57196">
    <property type="entry name" value="EGF/Laminin"/>
    <property type="match status" value="1"/>
</dbReference>
<comment type="caution">
    <text evidence="6">Lacks conserved residue(s) required for the propagation of feature annotation.</text>
</comment>
<evidence type="ECO:0000256" key="1">
    <source>
        <dbReference type="ARBA" id="ARBA00022536"/>
    </source>
</evidence>
<keyword evidence="9" id="KW-1133">Transmembrane helix</keyword>
<dbReference type="SMART" id="SM00202">
    <property type="entry name" value="SR"/>
    <property type="match status" value="1"/>
</dbReference>
<evidence type="ECO:0000256" key="8">
    <source>
        <dbReference type="SAM" id="MobiDB-lite"/>
    </source>
</evidence>
<dbReference type="SMART" id="SM00181">
    <property type="entry name" value="EGF"/>
    <property type="match status" value="1"/>
</dbReference>
<evidence type="ECO:0000256" key="6">
    <source>
        <dbReference type="PROSITE-ProRule" id="PRU00076"/>
    </source>
</evidence>
<dbReference type="CDD" id="cd00054">
    <property type="entry name" value="EGF_CA"/>
    <property type="match status" value="1"/>
</dbReference>
<evidence type="ECO:0000256" key="2">
    <source>
        <dbReference type="ARBA" id="ARBA00022729"/>
    </source>
</evidence>
<evidence type="ECO:0000313" key="14">
    <source>
        <dbReference type="Proteomes" id="UP000838412"/>
    </source>
</evidence>
<keyword evidence="3" id="KW-0677">Repeat</keyword>
<keyword evidence="1 6" id="KW-0245">EGF-like domain</keyword>
<dbReference type="PRINTS" id="PR00258">
    <property type="entry name" value="SPERACTRCPTR"/>
</dbReference>
<dbReference type="SUPFAM" id="SSF56487">
    <property type="entry name" value="SRCR-like"/>
    <property type="match status" value="1"/>
</dbReference>
<dbReference type="AlphaFoldDB" id="A0A8K0ESD3"/>
<feature type="domain" description="SRCR" evidence="12">
    <location>
        <begin position="66"/>
        <end position="166"/>
    </location>
</feature>
<feature type="compositionally biased region" description="Pro residues" evidence="8">
    <location>
        <begin position="272"/>
        <end position="287"/>
    </location>
</feature>
<sequence length="360" mass="39182">MRLALSLVCAVLSYQLAVTGESLADEGAVSCSSNPCLNQGMCMEQPSGHSCNCTTGFYGTNCEEGVQLVGGSSPAEGRVEVLHDGTWGSVCKGDGDKEIAEVVCRQLGYGLPTVISQSETFGQGYGHIWPYDVTCMGSEAMIGDCVPGEWGRHDCGHLGYLAVGCEKSLAPSDRREWLWLVVGFLLLTLAVAVIALTVTQRMRKAKEKKAGRQRATEMSRRPLPPVPPRATARTRQDNTSGRREEAEYDVPPDDERAGYDVPPDNIRAGYDVPPPAYDRPMRTPPVAPDADTLRPPRTYSREALGEGPSCYRPERGSQPALPPRTFDTYGIHDRPPSDTVVFDTYCIDTLANRASCFSRT</sequence>
<evidence type="ECO:0000256" key="9">
    <source>
        <dbReference type="SAM" id="Phobius"/>
    </source>
</evidence>
<protein>
    <submittedName>
        <fullName evidence="13">CD163 protein</fullName>
    </submittedName>
</protein>
<evidence type="ECO:0000256" key="3">
    <source>
        <dbReference type="ARBA" id="ARBA00022737"/>
    </source>
</evidence>
<keyword evidence="4 7" id="KW-1015">Disulfide bond</keyword>
<dbReference type="PROSITE" id="PS00022">
    <property type="entry name" value="EGF_1"/>
    <property type="match status" value="1"/>
</dbReference>
<keyword evidence="2 10" id="KW-0732">Signal</keyword>
<keyword evidence="9" id="KW-0812">Transmembrane</keyword>
<dbReference type="InterPro" id="IPR001190">
    <property type="entry name" value="SRCR"/>
</dbReference>
<feature type="chain" id="PRO_5035470940" evidence="10">
    <location>
        <begin position="25"/>
        <end position="360"/>
    </location>
</feature>
<evidence type="ECO:0000256" key="7">
    <source>
        <dbReference type="PROSITE-ProRule" id="PRU00196"/>
    </source>
</evidence>